<accession>A0A853EKG0</accession>
<dbReference type="AlphaFoldDB" id="A0A853EKG0"/>
<organism evidence="4 5">
    <name type="scientific">Actinomyces bowdenii</name>
    <dbReference type="NCBI Taxonomy" id="131109"/>
    <lineage>
        <taxon>Bacteria</taxon>
        <taxon>Bacillati</taxon>
        <taxon>Actinomycetota</taxon>
        <taxon>Actinomycetes</taxon>
        <taxon>Actinomycetales</taxon>
        <taxon>Actinomycetaceae</taxon>
        <taxon>Actinomyces</taxon>
    </lineage>
</organism>
<dbReference type="GO" id="GO:0043024">
    <property type="term" value="F:ribosomal small subunit binding"/>
    <property type="evidence" value="ECO:0007669"/>
    <property type="project" value="TreeGrafter"/>
</dbReference>
<keyword evidence="2" id="KW-0963">Cytoplasm</keyword>
<comment type="subunit">
    <text evidence="2">Monomer. Binds 30S ribosomal subunits, but not 50S ribosomal subunits or 70S ribosomes.</text>
</comment>
<dbReference type="RefSeq" id="WP_179899677.1">
    <property type="nucleotide sequence ID" value="NZ_JACBXV010000013.1"/>
</dbReference>
<dbReference type="NCBIfam" id="TIGR00082">
    <property type="entry name" value="rbfA"/>
    <property type="match status" value="1"/>
</dbReference>
<dbReference type="InterPro" id="IPR015946">
    <property type="entry name" value="KH_dom-like_a/b"/>
</dbReference>
<evidence type="ECO:0000256" key="1">
    <source>
        <dbReference type="ARBA" id="ARBA00022517"/>
    </source>
</evidence>
<dbReference type="GO" id="GO:0005829">
    <property type="term" value="C:cytosol"/>
    <property type="evidence" value="ECO:0007669"/>
    <property type="project" value="TreeGrafter"/>
</dbReference>
<gene>
    <name evidence="2 4" type="primary">rbfA</name>
    <name evidence="4" type="ORF">HZZ05_02135</name>
</gene>
<dbReference type="SUPFAM" id="SSF89919">
    <property type="entry name" value="Ribosome-binding factor A, RbfA"/>
    <property type="match status" value="1"/>
</dbReference>
<dbReference type="InterPro" id="IPR000238">
    <property type="entry name" value="RbfA"/>
</dbReference>
<dbReference type="InterPro" id="IPR023799">
    <property type="entry name" value="RbfA_dom_sf"/>
</dbReference>
<sequence length="183" mass="19481">MADAARARKVAERIHETVARLLGGRIKDPRLGFVTVTDVRVTGDLQQATVFYTVYGSQEERESSAKALASAKGLIRSEVGKALGIRLTPTISFQLDALPTTARTFEDALAQARARDEQIARRAQGATYAGEADPYRHDDDPQEEVQEDSPEDPAPGAGSEADATGAPEALSGDASGSRSPEDL</sequence>
<feature type="compositionally biased region" description="Polar residues" evidence="3">
    <location>
        <begin position="174"/>
        <end position="183"/>
    </location>
</feature>
<feature type="region of interest" description="Disordered" evidence="3">
    <location>
        <begin position="116"/>
        <end position="183"/>
    </location>
</feature>
<comment type="function">
    <text evidence="2">One of several proteins that assist in the late maturation steps of the functional core of the 30S ribosomal subunit. Associates with free 30S ribosomal subunits (but not with 30S subunits that are part of 70S ribosomes or polysomes). Required for efficient processing of 16S rRNA. May interact with the 5'-terminal helix region of 16S rRNA.</text>
</comment>
<evidence type="ECO:0000313" key="4">
    <source>
        <dbReference type="EMBL" id="NYS68336.1"/>
    </source>
</evidence>
<dbReference type="GO" id="GO:0030490">
    <property type="term" value="P:maturation of SSU-rRNA"/>
    <property type="evidence" value="ECO:0007669"/>
    <property type="project" value="UniProtKB-UniRule"/>
</dbReference>
<proteinExistence type="inferred from homology"/>
<protein>
    <recommendedName>
        <fullName evidence="2">Ribosome-binding factor A</fullName>
    </recommendedName>
</protein>
<dbReference type="HAMAP" id="MF_00003">
    <property type="entry name" value="RbfA"/>
    <property type="match status" value="1"/>
</dbReference>
<dbReference type="Proteomes" id="UP000572528">
    <property type="component" value="Unassembled WGS sequence"/>
</dbReference>
<dbReference type="InterPro" id="IPR020053">
    <property type="entry name" value="Ribosome-bd_factorA_CS"/>
</dbReference>
<feature type="compositionally biased region" description="Acidic residues" evidence="3">
    <location>
        <begin position="140"/>
        <end position="151"/>
    </location>
</feature>
<comment type="subcellular location">
    <subcellularLocation>
        <location evidence="2">Cytoplasm</location>
    </subcellularLocation>
</comment>
<dbReference type="PANTHER" id="PTHR33515:SF1">
    <property type="entry name" value="RIBOSOME-BINDING FACTOR A, CHLOROPLASTIC-RELATED"/>
    <property type="match status" value="1"/>
</dbReference>
<evidence type="ECO:0000256" key="2">
    <source>
        <dbReference type="HAMAP-Rule" id="MF_00003"/>
    </source>
</evidence>
<name>A0A853EKG0_9ACTO</name>
<evidence type="ECO:0000313" key="5">
    <source>
        <dbReference type="Proteomes" id="UP000572528"/>
    </source>
</evidence>
<dbReference type="Gene3D" id="3.30.300.20">
    <property type="match status" value="1"/>
</dbReference>
<dbReference type="PANTHER" id="PTHR33515">
    <property type="entry name" value="RIBOSOME-BINDING FACTOR A, CHLOROPLASTIC-RELATED"/>
    <property type="match status" value="1"/>
</dbReference>
<dbReference type="Pfam" id="PF02033">
    <property type="entry name" value="RBFA"/>
    <property type="match status" value="1"/>
</dbReference>
<dbReference type="EMBL" id="JACBXV010000013">
    <property type="protein sequence ID" value="NYS68336.1"/>
    <property type="molecule type" value="Genomic_DNA"/>
</dbReference>
<dbReference type="PROSITE" id="PS01319">
    <property type="entry name" value="RBFA"/>
    <property type="match status" value="1"/>
</dbReference>
<comment type="similarity">
    <text evidence="2">Belongs to the RbfA family.</text>
</comment>
<keyword evidence="1 2" id="KW-0690">Ribosome biogenesis</keyword>
<reference evidence="4 5" key="1">
    <citation type="submission" date="2020-07" db="EMBL/GenBank/DDBJ databases">
        <title>MOT database genomes.</title>
        <authorList>
            <person name="Joseph S."/>
            <person name="Aduse-Opoku J."/>
            <person name="Hashim A."/>
            <person name="Wade W."/>
            <person name="Curtis M."/>
        </authorList>
    </citation>
    <scope>NUCLEOTIDE SEQUENCE [LARGE SCALE GENOMIC DNA]</scope>
    <source>
        <strain evidence="4 5">WMus004</strain>
    </source>
</reference>
<comment type="caution">
    <text evidence="4">The sequence shown here is derived from an EMBL/GenBank/DDBJ whole genome shotgun (WGS) entry which is preliminary data.</text>
</comment>
<evidence type="ECO:0000256" key="3">
    <source>
        <dbReference type="SAM" id="MobiDB-lite"/>
    </source>
</evidence>